<dbReference type="Gene3D" id="4.10.240.10">
    <property type="entry name" value="Zn(2)-C6 fungal-type DNA-binding domain"/>
    <property type="match status" value="1"/>
</dbReference>
<dbReference type="PROSITE" id="PS00463">
    <property type="entry name" value="ZN2_CY6_FUNGAL_1"/>
    <property type="match status" value="1"/>
</dbReference>
<keyword evidence="3" id="KW-0804">Transcription</keyword>
<reference evidence="7 8" key="1">
    <citation type="submission" date="2024-07" db="EMBL/GenBank/DDBJ databases">
        <title>Section-level genome sequencing and comparative genomics of Aspergillus sections Usti and Cavernicolus.</title>
        <authorList>
            <consortium name="Lawrence Berkeley National Laboratory"/>
            <person name="Nybo J.L."/>
            <person name="Vesth T.C."/>
            <person name="Theobald S."/>
            <person name="Frisvad J.C."/>
            <person name="Larsen T.O."/>
            <person name="Kjaerboelling I."/>
            <person name="Rothschild-Mancinelli K."/>
            <person name="Lyhne E.K."/>
            <person name="Kogle M.E."/>
            <person name="Barry K."/>
            <person name="Clum A."/>
            <person name="Na H."/>
            <person name="Ledsgaard L."/>
            <person name="Lin J."/>
            <person name="Lipzen A."/>
            <person name="Kuo A."/>
            <person name="Riley R."/>
            <person name="Mondo S."/>
            <person name="LaButti K."/>
            <person name="Haridas S."/>
            <person name="Pangalinan J."/>
            <person name="Salamov A.A."/>
            <person name="Simmons B.A."/>
            <person name="Magnuson J.K."/>
            <person name="Chen J."/>
            <person name="Drula E."/>
            <person name="Henrissat B."/>
            <person name="Wiebenga A."/>
            <person name="Lubbers R.J."/>
            <person name="Gomes A.C."/>
            <person name="Macurrencykelacurrency M.R."/>
            <person name="Stajich J."/>
            <person name="Grigoriev I.V."/>
            <person name="Mortensen U.H."/>
            <person name="De vries R.P."/>
            <person name="Baker S.E."/>
            <person name="Andersen M.R."/>
        </authorList>
    </citation>
    <scope>NUCLEOTIDE SEQUENCE [LARGE SCALE GENOMIC DNA]</scope>
    <source>
        <strain evidence="7 8">CBS 756.74</strain>
    </source>
</reference>
<keyword evidence="1" id="KW-0805">Transcription regulation</keyword>
<evidence type="ECO:0000256" key="3">
    <source>
        <dbReference type="ARBA" id="ARBA00023163"/>
    </source>
</evidence>
<accession>A0ABR4KIX6</accession>
<feature type="non-terminal residue" evidence="7">
    <location>
        <position position="90"/>
    </location>
</feature>
<sequence length="90" mass="10059">MSRQRSGRAAPRSRGGCVTCKKRHVRCDEGRPRCDHCVRLTLHCEYQQAPARRTTAGRTTDTVPRALLPQSIASQQSQLPLNEPPPEPDL</sequence>
<dbReference type="SUPFAM" id="SSF57701">
    <property type="entry name" value="Zn2/Cys6 DNA-binding domain"/>
    <property type="match status" value="1"/>
</dbReference>
<dbReference type="SMART" id="SM00066">
    <property type="entry name" value="GAL4"/>
    <property type="match status" value="1"/>
</dbReference>
<feature type="domain" description="Zn(2)-C6 fungal-type" evidence="6">
    <location>
        <begin position="16"/>
        <end position="46"/>
    </location>
</feature>
<evidence type="ECO:0000256" key="1">
    <source>
        <dbReference type="ARBA" id="ARBA00023015"/>
    </source>
</evidence>
<feature type="region of interest" description="Disordered" evidence="5">
    <location>
        <begin position="51"/>
        <end position="90"/>
    </location>
</feature>
<protein>
    <recommendedName>
        <fullName evidence="6">Zn(2)-C6 fungal-type domain-containing protein</fullName>
    </recommendedName>
</protein>
<organism evidence="7 8">
    <name type="scientific">Aspergillus pseudodeflectus</name>
    <dbReference type="NCBI Taxonomy" id="176178"/>
    <lineage>
        <taxon>Eukaryota</taxon>
        <taxon>Fungi</taxon>
        <taxon>Dikarya</taxon>
        <taxon>Ascomycota</taxon>
        <taxon>Pezizomycotina</taxon>
        <taxon>Eurotiomycetes</taxon>
        <taxon>Eurotiomycetidae</taxon>
        <taxon>Eurotiales</taxon>
        <taxon>Aspergillaceae</taxon>
        <taxon>Aspergillus</taxon>
        <taxon>Aspergillus subgen. Nidulantes</taxon>
    </lineage>
</organism>
<evidence type="ECO:0000256" key="2">
    <source>
        <dbReference type="ARBA" id="ARBA00023125"/>
    </source>
</evidence>
<feature type="compositionally biased region" description="Low complexity" evidence="5">
    <location>
        <begin position="51"/>
        <end position="62"/>
    </location>
</feature>
<dbReference type="PANTHER" id="PTHR47657">
    <property type="entry name" value="STEROL REGULATORY ELEMENT-BINDING PROTEIN ECM22"/>
    <property type="match status" value="1"/>
</dbReference>
<dbReference type="EMBL" id="JBFXLR010000016">
    <property type="protein sequence ID" value="KAL2852232.1"/>
    <property type="molecule type" value="Genomic_DNA"/>
</dbReference>
<name>A0ABR4KIX6_9EURO</name>
<proteinExistence type="predicted"/>
<dbReference type="RefSeq" id="XP_070900235.1">
    <property type="nucleotide sequence ID" value="XM_071039840.1"/>
</dbReference>
<dbReference type="InterPro" id="IPR036864">
    <property type="entry name" value="Zn2-C6_fun-type_DNA-bd_sf"/>
</dbReference>
<evidence type="ECO:0000313" key="8">
    <source>
        <dbReference type="Proteomes" id="UP001610444"/>
    </source>
</evidence>
<dbReference type="PANTHER" id="PTHR47657:SF12">
    <property type="entry name" value="ZN(II)2CYS6 TRANSCRIPTION FACTOR (EUROFUNG)"/>
    <property type="match status" value="1"/>
</dbReference>
<gene>
    <name evidence="7" type="ORF">BJX68DRAFT_235105</name>
</gene>
<dbReference type="InterPro" id="IPR001138">
    <property type="entry name" value="Zn2Cys6_DnaBD"/>
</dbReference>
<dbReference type="CDD" id="cd00067">
    <property type="entry name" value="GAL4"/>
    <property type="match status" value="1"/>
</dbReference>
<dbReference type="InterPro" id="IPR052400">
    <property type="entry name" value="Zn2-C6_fungal_TF"/>
</dbReference>
<keyword evidence="2" id="KW-0238">DNA-binding</keyword>
<dbReference type="Proteomes" id="UP001610444">
    <property type="component" value="Unassembled WGS sequence"/>
</dbReference>
<dbReference type="GeneID" id="98155004"/>
<evidence type="ECO:0000313" key="7">
    <source>
        <dbReference type="EMBL" id="KAL2852232.1"/>
    </source>
</evidence>
<evidence type="ECO:0000259" key="6">
    <source>
        <dbReference type="PROSITE" id="PS50048"/>
    </source>
</evidence>
<evidence type="ECO:0000256" key="5">
    <source>
        <dbReference type="SAM" id="MobiDB-lite"/>
    </source>
</evidence>
<dbReference type="Pfam" id="PF00172">
    <property type="entry name" value="Zn_clus"/>
    <property type="match status" value="1"/>
</dbReference>
<dbReference type="PROSITE" id="PS50048">
    <property type="entry name" value="ZN2_CY6_FUNGAL_2"/>
    <property type="match status" value="1"/>
</dbReference>
<keyword evidence="8" id="KW-1185">Reference proteome</keyword>
<evidence type="ECO:0000256" key="4">
    <source>
        <dbReference type="ARBA" id="ARBA00023242"/>
    </source>
</evidence>
<keyword evidence="4" id="KW-0539">Nucleus</keyword>
<comment type="caution">
    <text evidence="7">The sequence shown here is derived from an EMBL/GenBank/DDBJ whole genome shotgun (WGS) entry which is preliminary data.</text>
</comment>